<dbReference type="EMBL" id="LBMM01026155">
    <property type="protein sequence ID" value="KMQ82345.1"/>
    <property type="molecule type" value="Genomic_DNA"/>
</dbReference>
<comment type="caution">
    <text evidence="2">The sequence shown here is derived from an EMBL/GenBank/DDBJ whole genome shotgun (WGS) entry which is preliminary data.</text>
</comment>
<dbReference type="AlphaFoldDB" id="A0A0J7MP15"/>
<proteinExistence type="predicted"/>
<accession>A0A0J7MP15</accession>
<feature type="non-terminal residue" evidence="2">
    <location>
        <position position="55"/>
    </location>
</feature>
<evidence type="ECO:0000313" key="3">
    <source>
        <dbReference type="Proteomes" id="UP000036403"/>
    </source>
</evidence>
<dbReference type="PaxDb" id="67767-A0A0J7MP15"/>
<organism evidence="2 3">
    <name type="scientific">Lasius niger</name>
    <name type="common">Black garden ant</name>
    <dbReference type="NCBI Taxonomy" id="67767"/>
    <lineage>
        <taxon>Eukaryota</taxon>
        <taxon>Metazoa</taxon>
        <taxon>Ecdysozoa</taxon>
        <taxon>Arthropoda</taxon>
        <taxon>Hexapoda</taxon>
        <taxon>Insecta</taxon>
        <taxon>Pterygota</taxon>
        <taxon>Neoptera</taxon>
        <taxon>Endopterygota</taxon>
        <taxon>Hymenoptera</taxon>
        <taxon>Apocrita</taxon>
        <taxon>Aculeata</taxon>
        <taxon>Formicoidea</taxon>
        <taxon>Formicidae</taxon>
        <taxon>Formicinae</taxon>
        <taxon>Lasius</taxon>
        <taxon>Lasius</taxon>
    </lineage>
</organism>
<feature type="compositionally biased region" description="Acidic residues" evidence="1">
    <location>
        <begin position="29"/>
        <end position="39"/>
    </location>
</feature>
<name>A0A0J7MP15_LASNI</name>
<evidence type="ECO:0000313" key="2">
    <source>
        <dbReference type="EMBL" id="KMQ82345.1"/>
    </source>
</evidence>
<feature type="region of interest" description="Disordered" evidence="1">
    <location>
        <begin position="29"/>
        <end position="55"/>
    </location>
</feature>
<reference evidence="2 3" key="1">
    <citation type="submission" date="2015-04" db="EMBL/GenBank/DDBJ databases">
        <title>Lasius niger genome sequencing.</title>
        <authorList>
            <person name="Konorov E.A."/>
            <person name="Nikitin M.A."/>
            <person name="Kirill M.V."/>
            <person name="Chang P."/>
        </authorList>
    </citation>
    <scope>NUCLEOTIDE SEQUENCE [LARGE SCALE GENOMIC DNA]</scope>
    <source>
        <tissue evidence="2">Whole</tissue>
    </source>
</reference>
<evidence type="ECO:0000256" key="1">
    <source>
        <dbReference type="SAM" id="MobiDB-lite"/>
    </source>
</evidence>
<protein>
    <submittedName>
        <fullName evidence="2">Uncharacterized protein</fullName>
    </submittedName>
</protein>
<gene>
    <name evidence="2" type="ORF">RF55_23289</name>
</gene>
<dbReference type="Proteomes" id="UP000036403">
    <property type="component" value="Unassembled WGS sequence"/>
</dbReference>
<sequence>MDSTGEFDDVGLLYEVVDLQSENEIEEFELESESADEIDNPNLENYDEFKKDLCH</sequence>
<keyword evidence="3" id="KW-1185">Reference proteome</keyword>